<accession>A0A7S1N9B5</accession>
<feature type="region of interest" description="Disordered" evidence="1">
    <location>
        <begin position="680"/>
        <end position="745"/>
    </location>
</feature>
<feature type="compositionally biased region" description="Basic and acidic residues" evidence="1">
    <location>
        <begin position="113"/>
        <end position="122"/>
    </location>
</feature>
<feature type="region of interest" description="Disordered" evidence="1">
    <location>
        <begin position="612"/>
        <end position="632"/>
    </location>
</feature>
<feature type="region of interest" description="Disordered" evidence="1">
    <location>
        <begin position="31"/>
        <end position="61"/>
    </location>
</feature>
<feature type="region of interest" description="Disordered" evidence="1">
    <location>
        <begin position="305"/>
        <end position="349"/>
    </location>
</feature>
<feature type="compositionally biased region" description="Basic and acidic residues" evidence="1">
    <location>
        <begin position="31"/>
        <end position="42"/>
    </location>
</feature>
<organism evidence="2">
    <name type="scientific">Eutreptiella gymnastica</name>
    <dbReference type="NCBI Taxonomy" id="73025"/>
    <lineage>
        <taxon>Eukaryota</taxon>
        <taxon>Discoba</taxon>
        <taxon>Euglenozoa</taxon>
        <taxon>Euglenida</taxon>
        <taxon>Spirocuta</taxon>
        <taxon>Euglenophyceae</taxon>
        <taxon>Eutreptiales</taxon>
        <taxon>Eutreptiaceae</taxon>
        <taxon>Eutreptiella</taxon>
    </lineage>
</organism>
<evidence type="ECO:0000256" key="1">
    <source>
        <dbReference type="SAM" id="MobiDB-lite"/>
    </source>
</evidence>
<feature type="compositionally biased region" description="Low complexity" evidence="1">
    <location>
        <begin position="46"/>
        <end position="61"/>
    </location>
</feature>
<dbReference type="EMBL" id="HBGA01045856">
    <property type="protein sequence ID" value="CAD9005691.1"/>
    <property type="molecule type" value="Transcribed_RNA"/>
</dbReference>
<evidence type="ECO:0000313" key="2">
    <source>
        <dbReference type="EMBL" id="CAD9005691.1"/>
    </source>
</evidence>
<feature type="compositionally biased region" description="Basic residues" evidence="1">
    <location>
        <begin position="733"/>
        <end position="745"/>
    </location>
</feature>
<name>A0A7S1N9B5_9EUGL</name>
<reference evidence="2" key="1">
    <citation type="submission" date="2021-01" db="EMBL/GenBank/DDBJ databases">
        <authorList>
            <person name="Corre E."/>
            <person name="Pelletier E."/>
            <person name="Niang G."/>
            <person name="Scheremetjew M."/>
            <person name="Finn R."/>
            <person name="Kale V."/>
            <person name="Holt S."/>
            <person name="Cochrane G."/>
            <person name="Meng A."/>
            <person name="Brown T."/>
            <person name="Cohen L."/>
        </authorList>
    </citation>
    <scope>NUCLEOTIDE SEQUENCE</scope>
    <source>
        <strain evidence="2">NIES-381</strain>
    </source>
</reference>
<dbReference type="AlphaFoldDB" id="A0A7S1N9B5"/>
<dbReference type="PROSITE" id="PS50096">
    <property type="entry name" value="IQ"/>
    <property type="match status" value="1"/>
</dbReference>
<sequence>MGCVKIERQQRQQLTVIEKLRHVLEDYETRVHKGAHKEDPKPWDLSCSESSTSESESSGISAVELTETPMDELLELSDHASLDDAHRQMADLAKMAEMAGKMDIHEWHEKLTDSRERKEARRQMRKLRHKEKKQQQVLEQDGTHFQYRLQGSPRQMIAELDRWVHKVGVQVLTRRVDGLGLVEPAGPLAIPIEVDIQKKAKTLVTQMFTDAKSTATKTREQRWGPVFTTMDSIGQCMDTLEAAFALSESVQDAAAKSSSVKQAEREEALHEGLGNEADEVAAILVKRLGDIKERLQLLEVYDKIRQSHQPEQSSESDEEDRAFGEKHQSFQSSAWSTGSKSPLSGSKYGKGTSILSSHHEVRPTRPPSQFQRVVLRLESAMRVQAVYRGYLDRRIYGNVREGIRTFFHAKDRRWATVWVRHFRGERRTAPWLLEWVLTFLNAKIIHDHLKEMEGQPQATFNDYLKEHIEKCYASESAEAQDAHTGLLLRTVYACKAADPLLKCFFNFMMETWDHNVAGIFIKALCVLAWRAKEEEMMEMGLDRPDVHLPPRVNMILANPLAVTTKLVVLMMKALFPAAKEGVVADELLSRIDQMTAERRALSAAQHVSIVSSSGRLGRSGSGKGQDSSQKADSLVKSAILNQSLGQSQQQPATTKIDVRPQQNELLLCICEMVHEWGTTPTPTNKSLEESQGPANHVPQPSPSPGPTSAAHGVQTLPSPEPDQPNLSSPNAVPRRRRRIPHKSLR</sequence>
<gene>
    <name evidence="2" type="ORF">EGYM00392_LOCUS16779</name>
</gene>
<proteinExistence type="predicted"/>
<feature type="compositionally biased region" description="Polar residues" evidence="1">
    <location>
        <begin position="329"/>
        <end position="344"/>
    </location>
</feature>
<protein>
    <submittedName>
        <fullName evidence="2">Uncharacterized protein</fullName>
    </submittedName>
</protein>
<feature type="compositionally biased region" description="Basic residues" evidence="1">
    <location>
        <begin position="123"/>
        <end position="132"/>
    </location>
</feature>
<feature type="region of interest" description="Disordered" evidence="1">
    <location>
        <begin position="113"/>
        <end position="137"/>
    </location>
</feature>